<evidence type="ECO:0000256" key="1">
    <source>
        <dbReference type="SAM" id="MobiDB-lite"/>
    </source>
</evidence>
<feature type="compositionally biased region" description="Pro residues" evidence="1">
    <location>
        <begin position="489"/>
        <end position="503"/>
    </location>
</feature>
<feature type="compositionally biased region" description="Polar residues" evidence="1">
    <location>
        <begin position="358"/>
        <end position="374"/>
    </location>
</feature>
<proteinExistence type="predicted"/>
<evidence type="ECO:0000313" key="2">
    <source>
        <dbReference type="EMBL" id="KAK4459512.1"/>
    </source>
</evidence>
<feature type="compositionally biased region" description="Basic and acidic residues" evidence="1">
    <location>
        <begin position="555"/>
        <end position="564"/>
    </location>
</feature>
<sequence length="581" mass="64150">MTTTVLGKRTRLTRDVGDSDGRIKRVKLSGKLWECCFFIILTSNRKNHLLTTYRRVIHIVPSSGLEFEGQVVILERSQAISNAQEASRFVCCWNDLRLCGFSDGSAGDSYLGIGRFRRVQKRGAHAISYRKVRPGKRDDGTLVRYGYFTDPILDNNLSEAMGVSDLISHLNAELCAISLHASDSRTKDKRSLGKQNPPVTIGKRPVIVDIYTGSQTTLKSLAGHMSVHRSEHSNVYREVFRTIKERAFELTFNTPGFLPRLHLHWVPSVHAPDIPQHNAAHIHASKVREIGKSIVGYGENEVYPGYREADIPPTEGVFASELRSVFEKHLGTVIWPQRAELRAKGRQNRKGRSRAIAKQSSARASRTQPVSQLEEQAVPTHPLPPRPSSAPPLSVSPSPSMMGYYTVTQPLTQSHSPYYPSSITSSFSGHSYFTYPASLPQRYPYPPVTSHLIPFRSASAATLLPLRHTPSLSGHRPPDPIPYSSQTCNPPPSPNPSMPPPPHYRTAHPCTTDPHALPCRSHSTSSAGSVPSLAVGNESYPGAVGRRGSQYGSRGLDRSIRESAEQSGIQASARGKENDRR</sequence>
<dbReference type="Proteomes" id="UP001321749">
    <property type="component" value="Unassembled WGS sequence"/>
</dbReference>
<dbReference type="AlphaFoldDB" id="A0AAV9HF90"/>
<gene>
    <name evidence="2" type="ORF">QBC42DRAFT_254293</name>
</gene>
<dbReference type="EMBL" id="MU865034">
    <property type="protein sequence ID" value="KAK4459512.1"/>
    <property type="molecule type" value="Genomic_DNA"/>
</dbReference>
<feature type="compositionally biased region" description="Pro residues" evidence="1">
    <location>
        <begin position="381"/>
        <end position="390"/>
    </location>
</feature>
<evidence type="ECO:0000313" key="3">
    <source>
        <dbReference type="Proteomes" id="UP001321749"/>
    </source>
</evidence>
<organism evidence="2 3">
    <name type="scientific">Cladorrhinum samala</name>
    <dbReference type="NCBI Taxonomy" id="585594"/>
    <lineage>
        <taxon>Eukaryota</taxon>
        <taxon>Fungi</taxon>
        <taxon>Dikarya</taxon>
        <taxon>Ascomycota</taxon>
        <taxon>Pezizomycotina</taxon>
        <taxon>Sordariomycetes</taxon>
        <taxon>Sordariomycetidae</taxon>
        <taxon>Sordariales</taxon>
        <taxon>Podosporaceae</taxon>
        <taxon>Cladorrhinum</taxon>
    </lineage>
</organism>
<reference evidence="2" key="1">
    <citation type="journal article" date="2023" name="Mol. Phylogenet. Evol.">
        <title>Genome-scale phylogeny and comparative genomics of the fungal order Sordariales.</title>
        <authorList>
            <person name="Hensen N."/>
            <person name="Bonometti L."/>
            <person name="Westerberg I."/>
            <person name="Brannstrom I.O."/>
            <person name="Guillou S."/>
            <person name="Cros-Aarteil S."/>
            <person name="Calhoun S."/>
            <person name="Haridas S."/>
            <person name="Kuo A."/>
            <person name="Mondo S."/>
            <person name="Pangilinan J."/>
            <person name="Riley R."/>
            <person name="LaButti K."/>
            <person name="Andreopoulos B."/>
            <person name="Lipzen A."/>
            <person name="Chen C."/>
            <person name="Yan M."/>
            <person name="Daum C."/>
            <person name="Ng V."/>
            <person name="Clum A."/>
            <person name="Steindorff A."/>
            <person name="Ohm R.A."/>
            <person name="Martin F."/>
            <person name="Silar P."/>
            <person name="Natvig D.O."/>
            <person name="Lalanne C."/>
            <person name="Gautier V."/>
            <person name="Ament-Velasquez S.L."/>
            <person name="Kruys A."/>
            <person name="Hutchinson M.I."/>
            <person name="Powell A.J."/>
            <person name="Barry K."/>
            <person name="Miller A.N."/>
            <person name="Grigoriev I.V."/>
            <person name="Debuchy R."/>
            <person name="Gladieux P."/>
            <person name="Hiltunen Thoren M."/>
            <person name="Johannesson H."/>
        </authorList>
    </citation>
    <scope>NUCLEOTIDE SEQUENCE</scope>
    <source>
        <strain evidence="2">PSN324</strain>
    </source>
</reference>
<protein>
    <submittedName>
        <fullName evidence="2">Uncharacterized protein</fullName>
    </submittedName>
</protein>
<feature type="region of interest" description="Disordered" evidence="1">
    <location>
        <begin position="468"/>
        <end position="581"/>
    </location>
</feature>
<feature type="compositionally biased region" description="Basic residues" evidence="1">
    <location>
        <begin position="344"/>
        <end position="355"/>
    </location>
</feature>
<name>A0AAV9HF90_9PEZI</name>
<reference evidence="2" key="2">
    <citation type="submission" date="2023-06" db="EMBL/GenBank/DDBJ databases">
        <authorList>
            <consortium name="Lawrence Berkeley National Laboratory"/>
            <person name="Mondo S.J."/>
            <person name="Hensen N."/>
            <person name="Bonometti L."/>
            <person name="Westerberg I."/>
            <person name="Brannstrom I.O."/>
            <person name="Guillou S."/>
            <person name="Cros-Aarteil S."/>
            <person name="Calhoun S."/>
            <person name="Haridas S."/>
            <person name="Kuo A."/>
            <person name="Pangilinan J."/>
            <person name="Riley R."/>
            <person name="Labutti K."/>
            <person name="Andreopoulos B."/>
            <person name="Lipzen A."/>
            <person name="Chen C."/>
            <person name="Yanf M."/>
            <person name="Daum C."/>
            <person name="Ng V."/>
            <person name="Clum A."/>
            <person name="Steindorff A."/>
            <person name="Ohm R."/>
            <person name="Martin F."/>
            <person name="Silar P."/>
            <person name="Natvig D."/>
            <person name="Lalanne C."/>
            <person name="Gautier V."/>
            <person name="Ament-Velasquez S.L."/>
            <person name="Kruys A."/>
            <person name="Hutchinson M.I."/>
            <person name="Powell A.J."/>
            <person name="Barry K."/>
            <person name="Miller A.N."/>
            <person name="Grigoriev I.V."/>
            <person name="Debuchy R."/>
            <person name="Gladieux P."/>
            <person name="Thoren M.H."/>
            <person name="Johannesson H."/>
        </authorList>
    </citation>
    <scope>NUCLEOTIDE SEQUENCE</scope>
    <source>
        <strain evidence="2">PSN324</strain>
    </source>
</reference>
<feature type="region of interest" description="Disordered" evidence="1">
    <location>
        <begin position="341"/>
        <end position="397"/>
    </location>
</feature>
<accession>A0AAV9HF90</accession>
<comment type="caution">
    <text evidence="2">The sequence shown here is derived from an EMBL/GenBank/DDBJ whole genome shotgun (WGS) entry which is preliminary data.</text>
</comment>
<keyword evidence="3" id="KW-1185">Reference proteome</keyword>